<dbReference type="Proteomes" id="UP000662821">
    <property type="component" value="Chromosome"/>
</dbReference>
<sequence>MNQSNQQHTVAAANAIEAINFCHYWGMASAALNILLPNVPSSYATLKTAITALIAAGNAVCASPNATASAKAVPCPCQGDTGDAALVARRRMAEDVLNKAALEPEWKAQLLSDPRAALAAAGFDVSVPLPGTALDGCDFSCILST</sequence>
<reference evidence="1 2" key="1">
    <citation type="submission" date="2021-03" db="EMBL/GenBank/DDBJ databases">
        <title>Draft genome sequence of Janthinobacterium sp. strain PLB02 isolated from infected primmorphs (Lubomirskia baicalensis).</title>
        <authorList>
            <person name="Chernogor L.I."/>
            <person name="Belikov S.I."/>
            <person name="Petrushin I.S."/>
        </authorList>
    </citation>
    <scope>NUCLEOTIDE SEQUENCE [LARGE SCALE GENOMIC DNA]</scope>
    <source>
        <strain evidence="1 2">PLB02</strain>
    </source>
</reference>
<dbReference type="AlphaFoldDB" id="A0AAJ4MX26"/>
<dbReference type="RefSeq" id="WP_191909666.1">
    <property type="nucleotide sequence ID" value="NZ_CP071520.1"/>
</dbReference>
<name>A0AAJ4MX26_9BURK</name>
<dbReference type="InterPro" id="IPR036648">
    <property type="entry name" value="CN_Hdrase_a/SCN_Hdrase_g_sf"/>
</dbReference>
<proteinExistence type="predicted"/>
<dbReference type="GO" id="GO:0003824">
    <property type="term" value="F:catalytic activity"/>
    <property type="evidence" value="ECO:0007669"/>
    <property type="project" value="InterPro"/>
</dbReference>
<evidence type="ECO:0000313" key="2">
    <source>
        <dbReference type="Proteomes" id="UP000662821"/>
    </source>
</evidence>
<evidence type="ECO:0000313" key="1">
    <source>
        <dbReference type="EMBL" id="QSX98874.1"/>
    </source>
</evidence>
<gene>
    <name evidence="1" type="ORF">J3P46_13780</name>
</gene>
<accession>A0AAJ4MX26</accession>
<protein>
    <submittedName>
        <fullName evidence="1">Uncharacterized protein</fullName>
    </submittedName>
</protein>
<organism evidence="1 2">
    <name type="scientific">Janthinobacterium lividum</name>
    <dbReference type="NCBI Taxonomy" id="29581"/>
    <lineage>
        <taxon>Bacteria</taxon>
        <taxon>Pseudomonadati</taxon>
        <taxon>Pseudomonadota</taxon>
        <taxon>Betaproteobacteria</taxon>
        <taxon>Burkholderiales</taxon>
        <taxon>Oxalobacteraceae</taxon>
        <taxon>Janthinobacterium</taxon>
    </lineage>
</organism>
<dbReference type="SUPFAM" id="SSF56209">
    <property type="entry name" value="Nitrile hydratase alpha chain"/>
    <property type="match status" value="1"/>
</dbReference>
<dbReference type="EMBL" id="CP071520">
    <property type="protein sequence ID" value="QSX98874.1"/>
    <property type="molecule type" value="Genomic_DNA"/>
</dbReference>
<dbReference type="GO" id="GO:0046914">
    <property type="term" value="F:transition metal ion binding"/>
    <property type="evidence" value="ECO:0007669"/>
    <property type="project" value="InterPro"/>
</dbReference>